<dbReference type="InParanoid" id="A0A165K315"/>
<evidence type="ECO:0000256" key="1">
    <source>
        <dbReference type="SAM" id="SignalP"/>
    </source>
</evidence>
<keyword evidence="1" id="KW-0732">Signal</keyword>
<dbReference type="AlphaFoldDB" id="A0A165K315"/>
<reference evidence="2 3" key="1">
    <citation type="journal article" date="2016" name="Mol. Biol. Evol.">
        <title>Comparative Genomics of Early-Diverging Mushroom-Forming Fungi Provides Insights into the Origins of Lignocellulose Decay Capabilities.</title>
        <authorList>
            <person name="Nagy L.G."/>
            <person name="Riley R."/>
            <person name="Tritt A."/>
            <person name="Adam C."/>
            <person name="Daum C."/>
            <person name="Floudas D."/>
            <person name="Sun H."/>
            <person name="Yadav J.S."/>
            <person name="Pangilinan J."/>
            <person name="Larsson K.H."/>
            <person name="Matsuura K."/>
            <person name="Barry K."/>
            <person name="Labutti K."/>
            <person name="Kuo R."/>
            <person name="Ohm R.A."/>
            <person name="Bhattacharya S.S."/>
            <person name="Shirouzu T."/>
            <person name="Yoshinaga Y."/>
            <person name="Martin F.M."/>
            <person name="Grigoriev I.V."/>
            <person name="Hibbett D.S."/>
        </authorList>
    </citation>
    <scope>NUCLEOTIDE SEQUENCE [LARGE SCALE GENOMIC DNA]</scope>
    <source>
        <strain evidence="2 3">HHB12029</strain>
    </source>
</reference>
<organism evidence="2 3">
    <name type="scientific">Exidia glandulosa HHB12029</name>
    <dbReference type="NCBI Taxonomy" id="1314781"/>
    <lineage>
        <taxon>Eukaryota</taxon>
        <taxon>Fungi</taxon>
        <taxon>Dikarya</taxon>
        <taxon>Basidiomycota</taxon>
        <taxon>Agaricomycotina</taxon>
        <taxon>Agaricomycetes</taxon>
        <taxon>Auriculariales</taxon>
        <taxon>Exidiaceae</taxon>
        <taxon>Exidia</taxon>
    </lineage>
</organism>
<dbReference type="OrthoDB" id="10446419at2759"/>
<gene>
    <name evidence="2" type="ORF">EXIGLDRAFT_734757</name>
</gene>
<accession>A0A165K315</accession>
<dbReference type="EMBL" id="KV425952">
    <property type="protein sequence ID" value="KZV95711.1"/>
    <property type="molecule type" value="Genomic_DNA"/>
</dbReference>
<evidence type="ECO:0000313" key="3">
    <source>
        <dbReference type="Proteomes" id="UP000077266"/>
    </source>
</evidence>
<feature type="chain" id="PRO_5007860494" evidence="1">
    <location>
        <begin position="20"/>
        <end position="79"/>
    </location>
</feature>
<protein>
    <submittedName>
        <fullName evidence="2">Uncharacterized protein</fullName>
    </submittedName>
</protein>
<name>A0A165K315_EXIGL</name>
<keyword evidence="3" id="KW-1185">Reference proteome</keyword>
<dbReference type="Proteomes" id="UP000077266">
    <property type="component" value="Unassembled WGS sequence"/>
</dbReference>
<proteinExistence type="predicted"/>
<sequence length="79" mass="8321">MRLDFIALLSLSLATTALAVLPIPPLPRDAIDLRDPMQKRQCGDGTICNGCRGCTIDGGCLGPCFPTQCKRTLGSVIGC</sequence>
<feature type="signal peptide" evidence="1">
    <location>
        <begin position="1"/>
        <end position="19"/>
    </location>
</feature>
<evidence type="ECO:0000313" key="2">
    <source>
        <dbReference type="EMBL" id="KZV95711.1"/>
    </source>
</evidence>